<evidence type="ECO:0000256" key="1">
    <source>
        <dbReference type="ARBA" id="ARBA00022801"/>
    </source>
</evidence>
<keyword evidence="1" id="KW-0378">Hydrolase</keyword>
<dbReference type="Pfam" id="PF22784">
    <property type="entry name" value="PTP-SAK"/>
    <property type="match status" value="1"/>
</dbReference>
<dbReference type="EMBL" id="UINC01083636">
    <property type="protein sequence ID" value="SVC29525.1"/>
    <property type="molecule type" value="Genomic_DNA"/>
</dbReference>
<feature type="domain" description="Tyrosine specific protein phosphatases" evidence="2">
    <location>
        <begin position="116"/>
        <end position="168"/>
    </location>
</feature>
<dbReference type="PROSITE" id="PS50056">
    <property type="entry name" value="TYR_PHOSPHATASE_2"/>
    <property type="match status" value="1"/>
</dbReference>
<dbReference type="InterPro" id="IPR050561">
    <property type="entry name" value="PTP"/>
</dbReference>
<reference evidence="3" key="1">
    <citation type="submission" date="2018-05" db="EMBL/GenBank/DDBJ databases">
        <authorList>
            <person name="Lanie J.A."/>
            <person name="Ng W.-L."/>
            <person name="Kazmierczak K.M."/>
            <person name="Andrzejewski T.M."/>
            <person name="Davidsen T.M."/>
            <person name="Wayne K.J."/>
            <person name="Tettelin H."/>
            <person name="Glass J.I."/>
            <person name="Rusch D."/>
            <person name="Podicherti R."/>
            <person name="Tsui H.-C.T."/>
            <person name="Winkler M.E."/>
        </authorList>
    </citation>
    <scope>NUCLEOTIDE SEQUENCE</scope>
</reference>
<dbReference type="GO" id="GO:0016791">
    <property type="term" value="F:phosphatase activity"/>
    <property type="evidence" value="ECO:0007669"/>
    <property type="project" value="UniProtKB-ARBA"/>
</dbReference>
<dbReference type="SUPFAM" id="SSF52799">
    <property type="entry name" value="(Phosphotyrosine protein) phosphatases II"/>
    <property type="match status" value="1"/>
</dbReference>
<gene>
    <name evidence="3" type="ORF">METZ01_LOCUS282379</name>
</gene>
<protein>
    <recommendedName>
        <fullName evidence="2">Tyrosine specific protein phosphatases domain-containing protein</fullName>
    </recommendedName>
</protein>
<dbReference type="PROSITE" id="PS00383">
    <property type="entry name" value="TYR_PHOSPHATASE_1"/>
    <property type="match status" value="1"/>
</dbReference>
<dbReference type="FunFam" id="3.90.190.10:FF:000157">
    <property type="entry name" value="Protein-tyrosine phosphatase"/>
    <property type="match status" value="1"/>
</dbReference>
<dbReference type="InterPro" id="IPR057023">
    <property type="entry name" value="PTP-SAK"/>
</dbReference>
<dbReference type="InterPro" id="IPR016130">
    <property type="entry name" value="Tyr_Pase_AS"/>
</dbReference>
<dbReference type="Gene3D" id="3.90.190.10">
    <property type="entry name" value="Protein tyrosine phosphatase superfamily"/>
    <property type="match status" value="1"/>
</dbReference>
<dbReference type="InterPro" id="IPR000387">
    <property type="entry name" value="Tyr_Pase_dom"/>
</dbReference>
<dbReference type="CDD" id="cd14505">
    <property type="entry name" value="CDKN3-like"/>
    <property type="match status" value="1"/>
</dbReference>
<evidence type="ECO:0000259" key="2">
    <source>
        <dbReference type="PROSITE" id="PS50056"/>
    </source>
</evidence>
<dbReference type="InterPro" id="IPR003595">
    <property type="entry name" value="Tyr_Pase_cat"/>
</dbReference>
<dbReference type="InterPro" id="IPR029021">
    <property type="entry name" value="Prot-tyrosine_phosphatase-like"/>
</dbReference>
<evidence type="ECO:0000313" key="3">
    <source>
        <dbReference type="EMBL" id="SVC29525.1"/>
    </source>
</evidence>
<sequence>MQSPGAPLEINTVTIGDNGGAVGMCCCPGRLEQFSDGAHRQRDLAEDLAMVSDWQPDLVVSLVELHEFEFLGVAQLPEKFKTQFRWQHHPVRDLGAPADAAQKDSVLAQWFSSVCRGERILLHCAAGLGRTGTVAARLLMMSGQDADSAIKSVRAARSGTIESVTQERFLRQPG</sequence>
<dbReference type="AlphaFoldDB" id="A0A382L157"/>
<accession>A0A382L157</accession>
<name>A0A382L157_9ZZZZ</name>
<dbReference type="SMART" id="SM00404">
    <property type="entry name" value="PTPc_motif"/>
    <property type="match status" value="1"/>
</dbReference>
<organism evidence="3">
    <name type="scientific">marine metagenome</name>
    <dbReference type="NCBI Taxonomy" id="408172"/>
    <lineage>
        <taxon>unclassified sequences</taxon>
        <taxon>metagenomes</taxon>
        <taxon>ecological metagenomes</taxon>
    </lineage>
</organism>
<proteinExistence type="predicted"/>
<dbReference type="PANTHER" id="PTHR23339">
    <property type="entry name" value="TYROSINE SPECIFIC PROTEIN PHOSPHATASE AND DUAL SPECIFICITY PROTEIN PHOSPHATASE"/>
    <property type="match status" value="1"/>
</dbReference>